<organism evidence="1 2">
    <name type="scientific">Alternaria alternata</name>
    <name type="common">Alternaria rot fungus</name>
    <name type="synonym">Torula alternata</name>
    <dbReference type="NCBI Taxonomy" id="5599"/>
    <lineage>
        <taxon>Eukaryota</taxon>
        <taxon>Fungi</taxon>
        <taxon>Dikarya</taxon>
        <taxon>Ascomycota</taxon>
        <taxon>Pezizomycotina</taxon>
        <taxon>Dothideomycetes</taxon>
        <taxon>Pleosporomycetidae</taxon>
        <taxon>Pleosporales</taxon>
        <taxon>Pleosporineae</taxon>
        <taxon>Pleosporaceae</taxon>
        <taxon>Alternaria</taxon>
        <taxon>Alternaria sect. Alternaria</taxon>
        <taxon>Alternaria alternata complex</taxon>
    </lineage>
</organism>
<name>A0A177DHC7_ALTAL</name>
<reference evidence="1 2" key="1">
    <citation type="submission" date="2016-05" db="EMBL/GenBank/DDBJ databases">
        <title>Comparative analysis of secretome profiles of manganese(II)-oxidizing ascomycete fungi.</title>
        <authorList>
            <consortium name="DOE Joint Genome Institute"/>
            <person name="Zeiner C.A."/>
            <person name="Purvine S.O."/>
            <person name="Zink E.M."/>
            <person name="Wu S."/>
            <person name="Pasa-Tolic L."/>
            <person name="Chaput D.L."/>
            <person name="Haridas S."/>
            <person name="Grigoriev I.V."/>
            <person name="Santelli C.M."/>
            <person name="Hansel C.M."/>
        </authorList>
    </citation>
    <scope>NUCLEOTIDE SEQUENCE [LARGE SCALE GENOMIC DNA]</scope>
    <source>
        <strain evidence="1 2">SRC1lrK2f</strain>
    </source>
</reference>
<dbReference type="GeneID" id="29113260"/>
<evidence type="ECO:0000313" key="1">
    <source>
        <dbReference type="EMBL" id="OAG18886.1"/>
    </source>
</evidence>
<accession>A0A177DHC7</accession>
<dbReference type="EMBL" id="KV441482">
    <property type="protein sequence ID" value="OAG18886.1"/>
    <property type="molecule type" value="Genomic_DNA"/>
</dbReference>
<sequence>MSDIFETSLGLRKAVRGSLGRFDWIGWRATAFLWASEPHYYFQTSHKMFKHYRTPSPADECPDIFFDRESKRPRRTDPMPVARTQRNLSVGDLRQLLTIWDFTMNPSQQPEAAVDRAATIIFSGILMFPDEEQRRETIWDQVHQRLFYFLHVQDGKLHNVRVVTHNHYRQDRLLEILPAGNESAAARQRRETSARAHIAKAERTMAELQAWVSEAVESERNVLAQINNNPEVHVASRKEAECRLRWAME</sequence>
<dbReference type="KEGG" id="aalt:CC77DRAFT_1051346"/>
<keyword evidence="2" id="KW-1185">Reference proteome</keyword>
<dbReference type="Proteomes" id="UP000077248">
    <property type="component" value="Unassembled WGS sequence"/>
</dbReference>
<proteinExistence type="predicted"/>
<dbReference type="VEuPathDB" id="FungiDB:CC77DRAFT_1051346"/>
<dbReference type="AlphaFoldDB" id="A0A177DHC7"/>
<evidence type="ECO:0000313" key="2">
    <source>
        <dbReference type="Proteomes" id="UP000077248"/>
    </source>
</evidence>
<protein>
    <submittedName>
        <fullName evidence="1">Uncharacterized protein</fullName>
    </submittedName>
</protein>
<dbReference type="RefSeq" id="XP_018384307.1">
    <property type="nucleotide sequence ID" value="XM_018527666.1"/>
</dbReference>
<gene>
    <name evidence="1" type="ORF">CC77DRAFT_1051346</name>
</gene>